<keyword evidence="2" id="KW-1185">Reference proteome</keyword>
<dbReference type="GeneID" id="117234447"/>
<sequence length="239" mass="27576">MEKRIREIALFVFLTMFAWESYISCIEISSQIVFDSQENERDPNDFYSKDSLNLNQVNDRLATTRRIPKSFIFAINSENAFRMSNKKRSHFIQDDPTRQPAVINNIQIIVNENGTKSGIDVCKNGICNISVSSRLNDEGNIATDVHLTVITKLETDFKTNDIPIVDGVRGVANTYDLGLRHLNRSRPSTYLYNTPQIQSRYQGGEPWYQGRRSFQRPRIKPVVDDKIEPPLSKTQWNKE</sequence>
<dbReference type="KEGG" id="bvk:117234447"/>
<name>A0A6J3KEL9_9HYME</name>
<dbReference type="Proteomes" id="UP000504631">
    <property type="component" value="Unplaced"/>
</dbReference>
<accession>A0A6J3KEL9</accession>
<organism evidence="2 3">
    <name type="scientific">Bombus vosnesenskii</name>
    <dbReference type="NCBI Taxonomy" id="207650"/>
    <lineage>
        <taxon>Eukaryota</taxon>
        <taxon>Metazoa</taxon>
        <taxon>Ecdysozoa</taxon>
        <taxon>Arthropoda</taxon>
        <taxon>Hexapoda</taxon>
        <taxon>Insecta</taxon>
        <taxon>Pterygota</taxon>
        <taxon>Neoptera</taxon>
        <taxon>Endopterygota</taxon>
        <taxon>Hymenoptera</taxon>
        <taxon>Apocrita</taxon>
        <taxon>Aculeata</taxon>
        <taxon>Apoidea</taxon>
        <taxon>Anthophila</taxon>
        <taxon>Apidae</taxon>
        <taxon>Bombus</taxon>
        <taxon>Pyrobombus</taxon>
    </lineage>
</organism>
<proteinExistence type="predicted"/>
<evidence type="ECO:0000313" key="2">
    <source>
        <dbReference type="Proteomes" id="UP000504631"/>
    </source>
</evidence>
<gene>
    <name evidence="3" type="primary">LOC117234447</name>
</gene>
<protein>
    <submittedName>
        <fullName evidence="3">Uncharacterized protein LOC117234447</fullName>
    </submittedName>
</protein>
<evidence type="ECO:0000313" key="3">
    <source>
        <dbReference type="RefSeq" id="XP_033351542.1"/>
    </source>
</evidence>
<dbReference type="RefSeq" id="XP_033351542.1">
    <property type="nucleotide sequence ID" value="XM_033495651.1"/>
</dbReference>
<reference evidence="3" key="1">
    <citation type="submission" date="2025-08" db="UniProtKB">
        <authorList>
            <consortium name="RefSeq"/>
        </authorList>
    </citation>
    <scope>IDENTIFICATION</scope>
    <source>
        <tissue evidence="3">Muscle</tissue>
    </source>
</reference>
<evidence type="ECO:0000256" key="1">
    <source>
        <dbReference type="SAM" id="MobiDB-lite"/>
    </source>
</evidence>
<dbReference type="AlphaFoldDB" id="A0A6J3KEL9"/>
<feature type="region of interest" description="Disordered" evidence="1">
    <location>
        <begin position="218"/>
        <end position="239"/>
    </location>
</feature>